<name>A0A3P7DX89_WUCBA</name>
<accession>A0A3P7DX89</accession>
<dbReference type="EMBL" id="UYWW01006491">
    <property type="protein sequence ID" value="VDM14771.1"/>
    <property type="molecule type" value="Genomic_DNA"/>
</dbReference>
<organism evidence="1 2">
    <name type="scientific">Wuchereria bancrofti</name>
    <dbReference type="NCBI Taxonomy" id="6293"/>
    <lineage>
        <taxon>Eukaryota</taxon>
        <taxon>Metazoa</taxon>
        <taxon>Ecdysozoa</taxon>
        <taxon>Nematoda</taxon>
        <taxon>Chromadorea</taxon>
        <taxon>Rhabditida</taxon>
        <taxon>Spirurina</taxon>
        <taxon>Spiruromorpha</taxon>
        <taxon>Filarioidea</taxon>
        <taxon>Onchocercidae</taxon>
        <taxon>Wuchereria</taxon>
    </lineage>
</organism>
<gene>
    <name evidence="1" type="ORF">WBA_LOCUS8157</name>
</gene>
<dbReference type="AlphaFoldDB" id="A0A3P7DX89"/>
<protein>
    <submittedName>
        <fullName evidence="1">Uncharacterized protein</fullName>
    </submittedName>
</protein>
<proteinExistence type="predicted"/>
<evidence type="ECO:0000313" key="1">
    <source>
        <dbReference type="EMBL" id="VDM14771.1"/>
    </source>
</evidence>
<keyword evidence="2" id="KW-1185">Reference proteome</keyword>
<dbReference type="InParanoid" id="A0A3P7DX89"/>
<sequence>MVDKSESKRWWSGNFKPWNGDFEPWRESNGGEDFVVFPGGRFGAWGDHSKSIFCISITEIQKLIKKFTLPTIFVFIEAYNYRKILNSMLPTNEPEKNANSRKLSLIVLPKIAITCNKFIRELPYFS</sequence>
<reference evidence="1 2" key="1">
    <citation type="submission" date="2018-11" db="EMBL/GenBank/DDBJ databases">
        <authorList>
            <consortium name="Pathogen Informatics"/>
        </authorList>
    </citation>
    <scope>NUCLEOTIDE SEQUENCE [LARGE SCALE GENOMIC DNA]</scope>
</reference>
<evidence type="ECO:0000313" key="2">
    <source>
        <dbReference type="Proteomes" id="UP000270924"/>
    </source>
</evidence>
<dbReference type="Proteomes" id="UP000270924">
    <property type="component" value="Unassembled WGS sequence"/>
</dbReference>